<feature type="transmembrane region" description="Helical" evidence="1">
    <location>
        <begin position="38"/>
        <end position="58"/>
    </location>
</feature>
<keyword evidence="3" id="KW-1185">Reference proteome</keyword>
<dbReference type="AlphaFoldDB" id="A0ABD5UKM4"/>
<keyword evidence="1" id="KW-0812">Transmembrane</keyword>
<dbReference type="EMBL" id="JBHSXI010000012">
    <property type="protein sequence ID" value="MFC6889831.1"/>
    <property type="molecule type" value="Genomic_DNA"/>
</dbReference>
<keyword evidence="1" id="KW-1133">Transmembrane helix</keyword>
<feature type="transmembrane region" description="Helical" evidence="1">
    <location>
        <begin position="12"/>
        <end position="32"/>
    </location>
</feature>
<name>A0ABD5UKM4_9EURY</name>
<evidence type="ECO:0000256" key="1">
    <source>
        <dbReference type="SAM" id="Phobius"/>
    </source>
</evidence>
<dbReference type="RefSeq" id="WP_379769010.1">
    <property type="nucleotide sequence ID" value="NZ_JBHSXI010000012.1"/>
</dbReference>
<evidence type="ECO:0000313" key="3">
    <source>
        <dbReference type="Proteomes" id="UP001596333"/>
    </source>
</evidence>
<accession>A0ABD5UKM4</accession>
<sequence length="69" mass="7251">MDTPSTFDRSLAVRQSIVYIVAFSAVFAIFSYSTGGNVAYGVATGVVMAAIVIAVQAWSGDLGTREQSE</sequence>
<organism evidence="2 3">
    <name type="scientific">Halorubrum trueperi</name>
    <dbReference type="NCBI Taxonomy" id="2004704"/>
    <lineage>
        <taxon>Archaea</taxon>
        <taxon>Methanobacteriati</taxon>
        <taxon>Methanobacteriota</taxon>
        <taxon>Stenosarchaea group</taxon>
        <taxon>Halobacteria</taxon>
        <taxon>Halobacteriales</taxon>
        <taxon>Haloferacaceae</taxon>
        <taxon>Halorubrum</taxon>
    </lineage>
</organism>
<protein>
    <submittedName>
        <fullName evidence="2">Uncharacterized protein</fullName>
    </submittedName>
</protein>
<keyword evidence="1" id="KW-0472">Membrane</keyword>
<proteinExistence type="predicted"/>
<gene>
    <name evidence="2" type="ORF">ACFQEY_12495</name>
</gene>
<evidence type="ECO:0000313" key="2">
    <source>
        <dbReference type="EMBL" id="MFC6889831.1"/>
    </source>
</evidence>
<dbReference type="Proteomes" id="UP001596333">
    <property type="component" value="Unassembled WGS sequence"/>
</dbReference>
<comment type="caution">
    <text evidence="2">The sequence shown here is derived from an EMBL/GenBank/DDBJ whole genome shotgun (WGS) entry which is preliminary data.</text>
</comment>
<reference evidence="2 3" key="1">
    <citation type="journal article" date="2019" name="Int. J. Syst. Evol. Microbiol.">
        <title>The Global Catalogue of Microorganisms (GCM) 10K type strain sequencing project: providing services to taxonomists for standard genome sequencing and annotation.</title>
        <authorList>
            <consortium name="The Broad Institute Genomics Platform"/>
            <consortium name="The Broad Institute Genome Sequencing Center for Infectious Disease"/>
            <person name="Wu L."/>
            <person name="Ma J."/>
        </authorList>
    </citation>
    <scope>NUCLEOTIDE SEQUENCE [LARGE SCALE GENOMIC DNA]</scope>
    <source>
        <strain evidence="2 3">Y73</strain>
    </source>
</reference>